<dbReference type="SUPFAM" id="SSF57610">
    <property type="entry name" value="Thyroglobulin type-1 domain"/>
    <property type="match status" value="2"/>
</dbReference>
<feature type="disulfide bond" evidence="5">
    <location>
        <begin position="193"/>
        <end position="213"/>
    </location>
</feature>
<organism evidence="8 9">
    <name type="scientific">Paramuricea clavata</name>
    <name type="common">Red gorgonian</name>
    <name type="synonym">Violescent sea-whip</name>
    <dbReference type="NCBI Taxonomy" id="317549"/>
    <lineage>
        <taxon>Eukaryota</taxon>
        <taxon>Metazoa</taxon>
        <taxon>Cnidaria</taxon>
        <taxon>Anthozoa</taxon>
        <taxon>Octocorallia</taxon>
        <taxon>Malacalcyonacea</taxon>
        <taxon>Plexauridae</taxon>
        <taxon>Paramuricea</taxon>
    </lineage>
</organism>
<feature type="signal peptide" evidence="7">
    <location>
        <begin position="1"/>
        <end position="20"/>
    </location>
</feature>
<dbReference type="GO" id="GO:0004252">
    <property type="term" value="F:serine-type endopeptidase activity"/>
    <property type="evidence" value="ECO:0007669"/>
    <property type="project" value="InterPro"/>
</dbReference>
<evidence type="ECO:0000313" key="8">
    <source>
        <dbReference type="EMBL" id="CAB3977690.1"/>
    </source>
</evidence>
<protein>
    <submittedName>
        <fullName evidence="8">Serine protease hepsin-like</fullName>
    </submittedName>
</protein>
<evidence type="ECO:0000313" key="9">
    <source>
        <dbReference type="Proteomes" id="UP001152795"/>
    </source>
</evidence>
<keyword evidence="9" id="KW-1185">Reference proteome</keyword>
<dbReference type="PANTHER" id="PTHR24252:SF17">
    <property type="entry name" value="SUPPRESSOR OF TUMORIGENICITY 14 PROTEIN HOMOLOG-RELATED"/>
    <property type="match status" value="1"/>
</dbReference>
<feature type="chain" id="PRO_5043915977" evidence="7">
    <location>
        <begin position="21"/>
        <end position="471"/>
    </location>
</feature>
<dbReference type="Proteomes" id="UP001152795">
    <property type="component" value="Unassembled WGS sequence"/>
</dbReference>
<dbReference type="OrthoDB" id="10059102at2759"/>
<dbReference type="SUPFAM" id="SSF50494">
    <property type="entry name" value="Trypsin-like serine proteases"/>
    <property type="match status" value="1"/>
</dbReference>
<proteinExistence type="predicted"/>
<dbReference type="InterPro" id="IPR009003">
    <property type="entry name" value="Peptidase_S1_PA"/>
</dbReference>
<dbReference type="FunFam" id="2.40.10.10:FF:000003">
    <property type="entry name" value="Transmembrane serine protease 3"/>
    <property type="match status" value="1"/>
</dbReference>
<dbReference type="SMART" id="SM00020">
    <property type="entry name" value="Tryp_SPc"/>
    <property type="match status" value="1"/>
</dbReference>
<dbReference type="GO" id="GO:0006508">
    <property type="term" value="P:proteolysis"/>
    <property type="evidence" value="ECO:0007669"/>
    <property type="project" value="UniProtKB-KW"/>
</dbReference>
<dbReference type="CDD" id="cd00190">
    <property type="entry name" value="Tryp_SPc"/>
    <property type="match status" value="1"/>
</dbReference>
<evidence type="ECO:0000256" key="1">
    <source>
        <dbReference type="ARBA" id="ARBA00022670"/>
    </source>
</evidence>
<evidence type="ECO:0000256" key="5">
    <source>
        <dbReference type="PROSITE-ProRule" id="PRU00500"/>
    </source>
</evidence>
<dbReference type="PRINTS" id="PR00722">
    <property type="entry name" value="CHYMOTRYPSIN"/>
</dbReference>
<dbReference type="InterPro" id="IPR001254">
    <property type="entry name" value="Trypsin_dom"/>
</dbReference>
<reference evidence="8" key="1">
    <citation type="submission" date="2020-04" db="EMBL/GenBank/DDBJ databases">
        <authorList>
            <person name="Alioto T."/>
            <person name="Alioto T."/>
            <person name="Gomez Garrido J."/>
        </authorList>
    </citation>
    <scope>NUCLEOTIDE SEQUENCE</scope>
    <source>
        <strain evidence="8">A484AB</strain>
    </source>
</reference>
<comment type="caution">
    <text evidence="5">Lacks conserved residue(s) required for the propagation of feature annotation.</text>
</comment>
<dbReference type="InterPro" id="IPR043504">
    <property type="entry name" value="Peptidase_S1_PA_chymotrypsin"/>
</dbReference>
<feature type="region of interest" description="Disordered" evidence="6">
    <location>
        <begin position="82"/>
        <end position="102"/>
    </location>
</feature>
<dbReference type="SMART" id="SM00211">
    <property type="entry name" value="TY"/>
    <property type="match status" value="2"/>
</dbReference>
<sequence>MWNSLLYLISAVLQIYTVSSVKPGRPKSVCEKWRFESFRSPFASTYIPTCRENGSFSKEQCHFEVTKIRCWEVDKYGKPTGKKRPDIILPPRDRYNTEQDSTRTLQPITNDASARMFGYTRKGSTTENEIVEKTQKTTKTRQPITTKPLTKCERLKKRRLQMHTRQATVIPACTSDGHFKREQCNVHKTRCWCVGKTGKRIPGTKVRHQSPNCYPGECGKRFEKLPSRHRRVVGGRESDPHTWPWQALVLFSDPKHICGATLVRRNWLVTAASCFDDFPKRKSEWNVKLGVHEMNSSDEDKLSVQAIHIHPDYKPGNKTHPGDYDVALIQVSSSARIPRNIMPLCLPDNIDFYKQGIRCSITGWGHTSYNGSLSRVLREAWVDLVPLNECNSEKSYNGAINDRFMCAGYKEGGMDACHFDTGGPLACPIAGGVWALAGIVSWRQSCAQPFKYGVYTNVHVVKPWIEQIIKR</sequence>
<dbReference type="AlphaFoldDB" id="A0A7D9D5T9"/>
<dbReference type="PROSITE" id="PS50240">
    <property type="entry name" value="TRYPSIN_DOM"/>
    <property type="match status" value="1"/>
</dbReference>
<keyword evidence="3" id="KW-0720">Serine protease</keyword>
<evidence type="ECO:0000256" key="3">
    <source>
        <dbReference type="ARBA" id="ARBA00022825"/>
    </source>
</evidence>
<comment type="caution">
    <text evidence="8">The sequence shown here is derived from an EMBL/GenBank/DDBJ whole genome shotgun (WGS) entry which is preliminary data.</text>
</comment>
<dbReference type="Gene3D" id="2.40.10.10">
    <property type="entry name" value="Trypsin-like serine proteases"/>
    <property type="match status" value="2"/>
</dbReference>
<dbReference type="PROSITE" id="PS51162">
    <property type="entry name" value="THYROGLOBULIN_1_2"/>
    <property type="match status" value="2"/>
</dbReference>
<dbReference type="InterPro" id="IPR001314">
    <property type="entry name" value="Peptidase_S1A"/>
</dbReference>
<dbReference type="Gene3D" id="4.10.800.10">
    <property type="entry name" value="Thyroglobulin type-1"/>
    <property type="match status" value="2"/>
</dbReference>
<feature type="compositionally biased region" description="Basic and acidic residues" evidence="6">
    <location>
        <begin position="82"/>
        <end position="101"/>
    </location>
</feature>
<accession>A0A7D9D5T9</accession>
<gene>
    <name evidence="8" type="ORF">PACLA_8A020159</name>
</gene>
<feature type="disulfide bond" evidence="5">
    <location>
        <begin position="184"/>
        <end position="191"/>
    </location>
</feature>
<dbReference type="Pfam" id="PF00086">
    <property type="entry name" value="Thyroglobulin_1"/>
    <property type="match status" value="2"/>
</dbReference>
<keyword evidence="2" id="KW-0378">Hydrolase</keyword>
<keyword evidence="7" id="KW-0732">Signal</keyword>
<keyword evidence="4 5" id="KW-1015">Disulfide bond</keyword>
<evidence type="ECO:0000256" key="7">
    <source>
        <dbReference type="SAM" id="SignalP"/>
    </source>
</evidence>
<dbReference type="CDD" id="cd00191">
    <property type="entry name" value="TY"/>
    <property type="match status" value="2"/>
</dbReference>
<evidence type="ECO:0000256" key="6">
    <source>
        <dbReference type="SAM" id="MobiDB-lite"/>
    </source>
</evidence>
<evidence type="ECO:0000256" key="4">
    <source>
        <dbReference type="ARBA" id="ARBA00023157"/>
    </source>
</evidence>
<name>A0A7D9D5T9_PARCT</name>
<dbReference type="InterPro" id="IPR000716">
    <property type="entry name" value="Thyroglobulin_1"/>
</dbReference>
<dbReference type="Pfam" id="PF00089">
    <property type="entry name" value="Trypsin"/>
    <property type="match status" value="1"/>
</dbReference>
<dbReference type="PANTHER" id="PTHR24252">
    <property type="entry name" value="ACROSIN-RELATED"/>
    <property type="match status" value="1"/>
</dbReference>
<dbReference type="EMBL" id="CACRXK020000063">
    <property type="protein sequence ID" value="CAB3977690.1"/>
    <property type="molecule type" value="Genomic_DNA"/>
</dbReference>
<evidence type="ECO:0000256" key="2">
    <source>
        <dbReference type="ARBA" id="ARBA00022801"/>
    </source>
</evidence>
<keyword evidence="1 8" id="KW-0645">Protease</keyword>
<dbReference type="InterPro" id="IPR036857">
    <property type="entry name" value="Thyroglobulin_1_sf"/>
</dbReference>